<dbReference type="GO" id="GO:0003755">
    <property type="term" value="F:peptidyl-prolyl cis-trans isomerase activity"/>
    <property type="evidence" value="ECO:0007669"/>
    <property type="project" value="UniProtKB-KW"/>
</dbReference>
<gene>
    <name evidence="15" type="ORF">BV898_11431</name>
</gene>
<keyword evidence="3 12" id="KW-0732">Signal</keyword>
<feature type="region of interest" description="Disordered" evidence="11">
    <location>
        <begin position="192"/>
        <end position="211"/>
    </location>
</feature>
<sequence>MKVILLILAFAVGFLTAVEEETQGDVEIEVLSKHEECERQAKEGDLLVMHYTGFLAKDNTKFDSSHDRQQPFTFVLGKGQVIKGWDEGLLGMCKGEKRKLTIPSHLAYGDKGAGNLIPGGATLVFDTELVDIQDAPAQQNIFKQIDADEDKQLSKVELYKFIEGQVAGHKESGGPPMDTDKIIAEIFEHEDQDKDGFISHEEFRGPKHDEL</sequence>
<reference evidence="16" key="1">
    <citation type="submission" date="2017-01" db="EMBL/GenBank/DDBJ databases">
        <title>Comparative genomics of anhydrobiosis in the tardigrade Hypsibius dujardini.</title>
        <authorList>
            <person name="Yoshida Y."/>
            <person name="Koutsovoulos G."/>
            <person name="Laetsch D."/>
            <person name="Stevens L."/>
            <person name="Kumar S."/>
            <person name="Horikawa D."/>
            <person name="Ishino K."/>
            <person name="Komine S."/>
            <person name="Tomita M."/>
            <person name="Blaxter M."/>
            <person name="Arakawa K."/>
        </authorList>
    </citation>
    <scope>NUCLEOTIDE SEQUENCE [LARGE SCALE GENOMIC DNA]</scope>
    <source>
        <strain evidence="16">Z151</strain>
    </source>
</reference>
<dbReference type="SUPFAM" id="SSF54534">
    <property type="entry name" value="FKBP-like"/>
    <property type="match status" value="1"/>
</dbReference>
<evidence type="ECO:0000256" key="7">
    <source>
        <dbReference type="ARBA" id="ARBA00023110"/>
    </source>
</evidence>
<dbReference type="InterPro" id="IPR046357">
    <property type="entry name" value="PPIase_dom_sf"/>
</dbReference>
<dbReference type="InterPro" id="IPR018247">
    <property type="entry name" value="EF_Hand_1_Ca_BS"/>
</dbReference>
<keyword evidence="6" id="KW-0106">Calcium</keyword>
<evidence type="ECO:0000259" key="13">
    <source>
        <dbReference type="PROSITE" id="PS50059"/>
    </source>
</evidence>
<dbReference type="Proteomes" id="UP000192578">
    <property type="component" value="Unassembled WGS sequence"/>
</dbReference>
<dbReference type="Gene3D" id="1.10.238.10">
    <property type="entry name" value="EF-hand"/>
    <property type="match status" value="1"/>
</dbReference>
<dbReference type="GO" id="GO:0005783">
    <property type="term" value="C:endoplasmic reticulum"/>
    <property type="evidence" value="ECO:0007669"/>
    <property type="project" value="UniProtKB-ARBA"/>
</dbReference>
<dbReference type="InterPro" id="IPR001179">
    <property type="entry name" value="PPIase_FKBP_dom"/>
</dbReference>
<evidence type="ECO:0000313" key="15">
    <source>
        <dbReference type="EMBL" id="OQV14312.1"/>
    </source>
</evidence>
<keyword evidence="7 10" id="KW-0697">Rotamase</keyword>
<feature type="chain" id="PRO_5012754532" description="peptidylprolyl isomerase" evidence="12">
    <location>
        <begin position="18"/>
        <end position="211"/>
    </location>
</feature>
<dbReference type="Pfam" id="PF00254">
    <property type="entry name" value="FKBP_C"/>
    <property type="match status" value="1"/>
</dbReference>
<dbReference type="Pfam" id="PF13499">
    <property type="entry name" value="EF-hand_7"/>
    <property type="match status" value="1"/>
</dbReference>
<evidence type="ECO:0000256" key="1">
    <source>
        <dbReference type="ARBA" id="ARBA00000971"/>
    </source>
</evidence>
<dbReference type="EC" id="5.2.1.8" evidence="2 10"/>
<evidence type="ECO:0000313" key="16">
    <source>
        <dbReference type="Proteomes" id="UP000192578"/>
    </source>
</evidence>
<dbReference type="PROSITE" id="PS50222">
    <property type="entry name" value="EF_HAND_2"/>
    <property type="match status" value="1"/>
</dbReference>
<dbReference type="FunFam" id="3.10.50.40:FF:000006">
    <property type="entry name" value="Peptidyl-prolyl cis-trans isomerase"/>
    <property type="match status" value="1"/>
</dbReference>
<dbReference type="InterPro" id="IPR011992">
    <property type="entry name" value="EF-hand-dom_pair"/>
</dbReference>
<dbReference type="PANTHER" id="PTHR46222:SF3">
    <property type="entry name" value="PEPTIDYLPROLYL ISOMERASE"/>
    <property type="match status" value="1"/>
</dbReference>
<keyword evidence="16" id="KW-1185">Reference proteome</keyword>
<evidence type="ECO:0000256" key="10">
    <source>
        <dbReference type="PROSITE-ProRule" id="PRU00277"/>
    </source>
</evidence>
<feature type="domain" description="EF-hand" evidence="14">
    <location>
        <begin position="178"/>
        <end position="211"/>
    </location>
</feature>
<protein>
    <recommendedName>
        <fullName evidence="2 10">peptidylprolyl isomerase</fullName>
        <ecNumber evidence="2 10">5.2.1.8</ecNumber>
    </recommendedName>
</protein>
<evidence type="ECO:0000259" key="14">
    <source>
        <dbReference type="PROSITE" id="PS50222"/>
    </source>
</evidence>
<dbReference type="PANTHER" id="PTHR46222">
    <property type="entry name" value="PEPTIDYL-PROLYL CIS-TRANS ISOMERASE FKBP7/14"/>
    <property type="match status" value="1"/>
</dbReference>
<evidence type="ECO:0000256" key="6">
    <source>
        <dbReference type="ARBA" id="ARBA00022837"/>
    </source>
</evidence>
<accession>A0A1W0WGK5</accession>
<dbReference type="OrthoDB" id="1902587at2759"/>
<organism evidence="15 16">
    <name type="scientific">Hypsibius exemplaris</name>
    <name type="common">Freshwater tardigrade</name>
    <dbReference type="NCBI Taxonomy" id="2072580"/>
    <lineage>
        <taxon>Eukaryota</taxon>
        <taxon>Metazoa</taxon>
        <taxon>Ecdysozoa</taxon>
        <taxon>Tardigrada</taxon>
        <taxon>Eutardigrada</taxon>
        <taxon>Parachela</taxon>
        <taxon>Hypsibioidea</taxon>
        <taxon>Hypsibiidae</taxon>
        <taxon>Hypsibius</taxon>
    </lineage>
</organism>
<keyword evidence="8" id="KW-0325">Glycoprotein</keyword>
<keyword evidence="5" id="KW-0256">Endoplasmic reticulum</keyword>
<dbReference type="InterPro" id="IPR002048">
    <property type="entry name" value="EF_hand_dom"/>
</dbReference>
<proteinExistence type="predicted"/>
<evidence type="ECO:0000256" key="3">
    <source>
        <dbReference type="ARBA" id="ARBA00022729"/>
    </source>
</evidence>
<dbReference type="GO" id="GO:0005509">
    <property type="term" value="F:calcium ion binding"/>
    <property type="evidence" value="ECO:0007669"/>
    <property type="project" value="InterPro"/>
</dbReference>
<feature type="domain" description="PPIase FKBP-type" evidence="13">
    <location>
        <begin position="44"/>
        <end position="133"/>
    </location>
</feature>
<evidence type="ECO:0000256" key="2">
    <source>
        <dbReference type="ARBA" id="ARBA00013194"/>
    </source>
</evidence>
<name>A0A1W0WGK5_HYPEX</name>
<dbReference type="SUPFAM" id="SSF47473">
    <property type="entry name" value="EF-hand"/>
    <property type="match status" value="1"/>
</dbReference>
<evidence type="ECO:0000256" key="11">
    <source>
        <dbReference type="SAM" id="MobiDB-lite"/>
    </source>
</evidence>
<keyword evidence="4" id="KW-0677">Repeat</keyword>
<comment type="caution">
    <text evidence="15">The sequence shown here is derived from an EMBL/GenBank/DDBJ whole genome shotgun (WGS) entry which is preliminary data.</text>
</comment>
<evidence type="ECO:0000256" key="5">
    <source>
        <dbReference type="ARBA" id="ARBA00022824"/>
    </source>
</evidence>
<dbReference type="PROSITE" id="PS50059">
    <property type="entry name" value="FKBP_PPIASE"/>
    <property type="match status" value="1"/>
</dbReference>
<comment type="catalytic activity">
    <reaction evidence="1 10">
        <text>[protein]-peptidylproline (omega=180) = [protein]-peptidylproline (omega=0)</text>
        <dbReference type="Rhea" id="RHEA:16237"/>
        <dbReference type="Rhea" id="RHEA-COMP:10747"/>
        <dbReference type="Rhea" id="RHEA-COMP:10748"/>
        <dbReference type="ChEBI" id="CHEBI:83833"/>
        <dbReference type="ChEBI" id="CHEBI:83834"/>
        <dbReference type="EC" id="5.2.1.8"/>
    </reaction>
</comment>
<dbReference type="AlphaFoldDB" id="A0A1W0WGK5"/>
<evidence type="ECO:0000256" key="8">
    <source>
        <dbReference type="ARBA" id="ARBA00023180"/>
    </source>
</evidence>
<evidence type="ECO:0000256" key="9">
    <source>
        <dbReference type="ARBA" id="ARBA00023235"/>
    </source>
</evidence>
<evidence type="ECO:0000256" key="4">
    <source>
        <dbReference type="ARBA" id="ARBA00022737"/>
    </source>
</evidence>
<dbReference type="InterPro" id="IPR052273">
    <property type="entry name" value="PPIase_FKBP"/>
</dbReference>
<keyword evidence="9 10" id="KW-0413">Isomerase</keyword>
<dbReference type="Gene3D" id="3.10.50.40">
    <property type="match status" value="1"/>
</dbReference>
<evidence type="ECO:0000256" key="12">
    <source>
        <dbReference type="SAM" id="SignalP"/>
    </source>
</evidence>
<feature type="signal peptide" evidence="12">
    <location>
        <begin position="1"/>
        <end position="17"/>
    </location>
</feature>
<dbReference type="PROSITE" id="PS00018">
    <property type="entry name" value="EF_HAND_1"/>
    <property type="match status" value="2"/>
</dbReference>
<dbReference type="EMBL" id="MTYJ01000106">
    <property type="protein sequence ID" value="OQV14312.1"/>
    <property type="molecule type" value="Genomic_DNA"/>
</dbReference>